<gene>
    <name evidence="1" type="ORF">B296_00017535</name>
</gene>
<name>A0A427B4S9_ENSVE</name>
<evidence type="ECO:0000313" key="1">
    <source>
        <dbReference type="EMBL" id="RRT83485.1"/>
    </source>
</evidence>
<reference evidence="1 2" key="1">
    <citation type="journal article" date="2014" name="Agronomy (Basel)">
        <title>A Draft Genome Sequence for Ensete ventricosum, the Drought-Tolerant Tree Against Hunger.</title>
        <authorList>
            <person name="Harrison J."/>
            <person name="Moore K.A."/>
            <person name="Paszkiewicz K."/>
            <person name="Jones T."/>
            <person name="Grant M."/>
            <person name="Ambacheew D."/>
            <person name="Muzemil S."/>
            <person name="Studholme D.J."/>
        </authorList>
    </citation>
    <scope>NUCLEOTIDE SEQUENCE [LARGE SCALE GENOMIC DNA]</scope>
</reference>
<evidence type="ECO:0000313" key="2">
    <source>
        <dbReference type="Proteomes" id="UP000287651"/>
    </source>
</evidence>
<dbReference type="AlphaFoldDB" id="A0A427B4S9"/>
<protein>
    <submittedName>
        <fullName evidence="1">Uncharacterized protein</fullName>
    </submittedName>
</protein>
<accession>A0A427B4S9</accession>
<comment type="caution">
    <text evidence="1">The sequence shown here is derived from an EMBL/GenBank/DDBJ whole genome shotgun (WGS) entry which is preliminary data.</text>
</comment>
<dbReference type="EMBL" id="AMZH03000484">
    <property type="protein sequence ID" value="RRT83485.1"/>
    <property type="molecule type" value="Genomic_DNA"/>
</dbReference>
<sequence>MDALEFFVGARGICSRPEFVAMFQWELLILDRGTLFGLTSWAELHSLRKPYDEDRGCGLGLAPREMVRDKASFRDLDLSQVNRIYLTFEK</sequence>
<dbReference type="Proteomes" id="UP000287651">
    <property type="component" value="Unassembled WGS sequence"/>
</dbReference>
<proteinExistence type="predicted"/>
<organism evidence="1 2">
    <name type="scientific">Ensete ventricosum</name>
    <name type="common">Abyssinian banana</name>
    <name type="synonym">Musa ensete</name>
    <dbReference type="NCBI Taxonomy" id="4639"/>
    <lineage>
        <taxon>Eukaryota</taxon>
        <taxon>Viridiplantae</taxon>
        <taxon>Streptophyta</taxon>
        <taxon>Embryophyta</taxon>
        <taxon>Tracheophyta</taxon>
        <taxon>Spermatophyta</taxon>
        <taxon>Magnoliopsida</taxon>
        <taxon>Liliopsida</taxon>
        <taxon>Zingiberales</taxon>
        <taxon>Musaceae</taxon>
        <taxon>Ensete</taxon>
    </lineage>
</organism>